<dbReference type="FunFam" id="1.10.510.10:FF:000821">
    <property type="entry name" value="Serine/threonine-protein kinase gcn2"/>
    <property type="match status" value="1"/>
</dbReference>
<dbReference type="InterPro" id="IPR008271">
    <property type="entry name" value="Ser/Thr_kinase_AS"/>
</dbReference>
<dbReference type="GO" id="GO:0005634">
    <property type="term" value="C:nucleus"/>
    <property type="evidence" value="ECO:0007669"/>
    <property type="project" value="TreeGrafter"/>
</dbReference>
<comment type="catalytic activity">
    <reaction evidence="8">
        <text>L-threonyl-[protein] + ATP = O-phospho-L-threonyl-[protein] + ADP + H(+)</text>
        <dbReference type="Rhea" id="RHEA:46608"/>
        <dbReference type="Rhea" id="RHEA-COMP:11060"/>
        <dbReference type="Rhea" id="RHEA-COMP:11605"/>
        <dbReference type="ChEBI" id="CHEBI:15378"/>
        <dbReference type="ChEBI" id="CHEBI:30013"/>
        <dbReference type="ChEBI" id="CHEBI:30616"/>
        <dbReference type="ChEBI" id="CHEBI:61977"/>
        <dbReference type="ChEBI" id="CHEBI:456216"/>
        <dbReference type="EC" id="2.7.11.1"/>
    </reaction>
</comment>
<dbReference type="PROSITE" id="PS00108">
    <property type="entry name" value="PROTEIN_KINASE_ST"/>
    <property type="match status" value="1"/>
</dbReference>
<dbReference type="InterPro" id="IPR000719">
    <property type="entry name" value="Prot_kinase_dom"/>
</dbReference>
<dbReference type="Gene3D" id="1.10.510.10">
    <property type="entry name" value="Transferase(Phosphotransferase) domain 1"/>
    <property type="match status" value="2"/>
</dbReference>
<dbReference type="PIRSF" id="PIRSF000660">
    <property type="entry name" value="Ser/Thr_PK_GCN2"/>
    <property type="match status" value="1"/>
</dbReference>
<dbReference type="Gene3D" id="3.30.930.10">
    <property type="entry name" value="Bira Bifunctional Protein, Domain 2"/>
    <property type="match status" value="1"/>
</dbReference>
<accession>A0A420J490</accession>
<evidence type="ECO:0000259" key="15">
    <source>
        <dbReference type="PROSITE" id="PS50908"/>
    </source>
</evidence>
<dbReference type="GO" id="GO:0004694">
    <property type="term" value="F:eukaryotic translation initiation factor 2alpha kinase activity"/>
    <property type="evidence" value="ECO:0007669"/>
    <property type="project" value="InterPro"/>
</dbReference>
<evidence type="ECO:0000256" key="13">
    <source>
        <dbReference type="SAM" id="Coils"/>
    </source>
</evidence>
<evidence type="ECO:0000313" key="17">
    <source>
        <dbReference type="Proteomes" id="UP000285405"/>
    </source>
</evidence>
<evidence type="ECO:0000256" key="7">
    <source>
        <dbReference type="ARBA" id="ARBA00037982"/>
    </source>
</evidence>
<feature type="binding site" evidence="11">
    <location>
        <position position="618"/>
    </location>
    <ligand>
        <name>ATP</name>
        <dbReference type="ChEBI" id="CHEBI:30616"/>
    </ligand>
</feature>
<dbReference type="CDD" id="cd14012">
    <property type="entry name" value="PK_eIF2AK_GCN2_rpt1"/>
    <property type="match status" value="1"/>
</dbReference>
<dbReference type="Proteomes" id="UP000285405">
    <property type="component" value="Unassembled WGS sequence"/>
</dbReference>
<keyword evidence="2" id="KW-0723">Serine/threonine-protein kinase</keyword>
<evidence type="ECO:0000259" key="14">
    <source>
        <dbReference type="PROSITE" id="PS50011"/>
    </source>
</evidence>
<dbReference type="PROSITE" id="PS50011">
    <property type="entry name" value="PROTEIN_KINASE_DOM"/>
    <property type="match status" value="2"/>
</dbReference>
<feature type="binding site" evidence="11">
    <location>
        <begin position="595"/>
        <end position="603"/>
    </location>
    <ligand>
        <name>ATP</name>
        <dbReference type="ChEBI" id="CHEBI:30616"/>
    </ligand>
</feature>
<comment type="caution">
    <text evidence="16">The sequence shown here is derived from an EMBL/GenBank/DDBJ whole genome shotgun (WGS) entry which is preliminary data.</text>
</comment>
<dbReference type="CDD" id="cd14046">
    <property type="entry name" value="STKc_EIF2AK4_GCN2_rpt2"/>
    <property type="match status" value="1"/>
</dbReference>
<dbReference type="GO" id="GO:0005524">
    <property type="term" value="F:ATP binding"/>
    <property type="evidence" value="ECO:0007669"/>
    <property type="project" value="UniProtKB-UniRule"/>
</dbReference>
<evidence type="ECO:0000256" key="2">
    <source>
        <dbReference type="ARBA" id="ARBA00022527"/>
    </source>
</evidence>
<dbReference type="InterPro" id="IPR016135">
    <property type="entry name" value="UBQ-conjugating_enzyme/RWD"/>
</dbReference>
<proteinExistence type="inferred from homology"/>
<dbReference type="FunFam" id="3.30.930.10:FF:000074">
    <property type="entry name" value="Serine/threonine-protein kinase gcn2"/>
    <property type="match status" value="1"/>
</dbReference>
<dbReference type="InterPro" id="IPR006575">
    <property type="entry name" value="RWD_dom"/>
</dbReference>
<dbReference type="InterPro" id="IPR016255">
    <property type="entry name" value="Gcn2"/>
</dbReference>
<feature type="domain" description="RWD" evidence="15">
    <location>
        <begin position="39"/>
        <end position="148"/>
    </location>
</feature>
<dbReference type="OrthoDB" id="341578at2759"/>
<organism evidence="16 17">
    <name type="scientific">Golovinomyces cichoracearum</name>
    <dbReference type="NCBI Taxonomy" id="62708"/>
    <lineage>
        <taxon>Eukaryota</taxon>
        <taxon>Fungi</taxon>
        <taxon>Dikarya</taxon>
        <taxon>Ascomycota</taxon>
        <taxon>Pezizomycotina</taxon>
        <taxon>Leotiomycetes</taxon>
        <taxon>Erysiphales</taxon>
        <taxon>Erysiphaceae</taxon>
        <taxon>Golovinomyces</taxon>
    </lineage>
</organism>
<dbReference type="Pfam" id="PF12745">
    <property type="entry name" value="HGTP_anticodon2"/>
    <property type="match status" value="1"/>
</dbReference>
<dbReference type="Pfam" id="PF00069">
    <property type="entry name" value="Pkinase"/>
    <property type="match status" value="3"/>
</dbReference>
<feature type="active site" description="Proton acceptor" evidence="10">
    <location>
        <position position="835"/>
    </location>
</feature>
<dbReference type="Pfam" id="PF13393">
    <property type="entry name" value="tRNA-synt_His"/>
    <property type="match status" value="1"/>
</dbReference>
<dbReference type="GO" id="GO:0000077">
    <property type="term" value="P:DNA damage checkpoint signaling"/>
    <property type="evidence" value="ECO:0007669"/>
    <property type="project" value="InterPro"/>
</dbReference>
<evidence type="ECO:0000256" key="6">
    <source>
        <dbReference type="ARBA" id="ARBA00022840"/>
    </source>
</evidence>
<dbReference type="InterPro" id="IPR011009">
    <property type="entry name" value="Kinase-like_dom_sf"/>
</dbReference>
<evidence type="ECO:0000256" key="12">
    <source>
        <dbReference type="PROSITE-ProRule" id="PRU10141"/>
    </source>
</evidence>
<reference evidence="16 17" key="1">
    <citation type="journal article" date="2018" name="BMC Genomics">
        <title>Comparative genome analyses reveal sequence features reflecting distinct modes of host-adaptation between dicot and monocot powdery mildew.</title>
        <authorList>
            <person name="Wu Y."/>
            <person name="Ma X."/>
            <person name="Pan Z."/>
            <person name="Kale S.D."/>
            <person name="Song Y."/>
            <person name="King H."/>
            <person name="Zhang Q."/>
            <person name="Presley C."/>
            <person name="Deng X."/>
            <person name="Wei C.I."/>
            <person name="Xiao S."/>
        </authorList>
    </citation>
    <scope>NUCLEOTIDE SEQUENCE [LARGE SCALE GENOMIC DNA]</scope>
    <source>
        <strain evidence="16">UCSC1</strain>
    </source>
</reference>
<dbReference type="PANTHER" id="PTHR11042:SF136">
    <property type="entry name" value="EIF-2-ALPHA KINASE GCN2"/>
    <property type="match status" value="1"/>
</dbReference>
<evidence type="ECO:0000256" key="9">
    <source>
        <dbReference type="ARBA" id="ARBA00048679"/>
    </source>
</evidence>
<feature type="domain" description="Protein kinase" evidence="14">
    <location>
        <begin position="589"/>
        <end position="983"/>
    </location>
</feature>
<evidence type="ECO:0000256" key="5">
    <source>
        <dbReference type="ARBA" id="ARBA00022777"/>
    </source>
</evidence>
<dbReference type="InterPro" id="IPR050339">
    <property type="entry name" value="CC_SR_Kinase"/>
</dbReference>
<protein>
    <recommendedName>
        <fullName evidence="1">non-specific serine/threonine protein kinase</fullName>
        <ecNumber evidence="1">2.7.11.1</ecNumber>
    </recommendedName>
</protein>
<evidence type="ECO:0000256" key="10">
    <source>
        <dbReference type="PIRSR" id="PIRSR000660-1"/>
    </source>
</evidence>
<feature type="binding site" evidence="12">
    <location>
        <position position="619"/>
    </location>
    <ligand>
        <name>ATP</name>
        <dbReference type="ChEBI" id="CHEBI:30616"/>
    </ligand>
</feature>
<dbReference type="EMBL" id="MCBR01002396">
    <property type="protein sequence ID" value="RKF81629.1"/>
    <property type="molecule type" value="Genomic_DNA"/>
</dbReference>
<dbReference type="Pfam" id="PF05773">
    <property type="entry name" value="RWD"/>
    <property type="match status" value="1"/>
</dbReference>
<keyword evidence="5 16" id="KW-0418">Kinase</keyword>
<evidence type="ECO:0000256" key="11">
    <source>
        <dbReference type="PIRSR" id="PIRSR000660-2"/>
    </source>
</evidence>
<dbReference type="InterPro" id="IPR041715">
    <property type="entry name" value="HisRS-like_core"/>
</dbReference>
<dbReference type="InterPro" id="IPR024435">
    <property type="entry name" value="HisRS-related_dom"/>
</dbReference>
<gene>
    <name evidence="16" type="ORF">GcC1_023015</name>
</gene>
<dbReference type="EC" id="2.7.11.1" evidence="1"/>
<dbReference type="SUPFAM" id="SSF55681">
    <property type="entry name" value="Class II aaRS and biotin synthetases"/>
    <property type="match status" value="1"/>
</dbReference>
<dbReference type="FunFam" id="3.10.110.10:FF:000050">
    <property type="entry name" value="eIF-2-alpha kinase GCN2"/>
    <property type="match status" value="1"/>
</dbReference>
<dbReference type="SMART" id="SM00220">
    <property type="entry name" value="S_TKc"/>
    <property type="match status" value="2"/>
</dbReference>
<dbReference type="InterPro" id="IPR045864">
    <property type="entry name" value="aa-tRNA-synth_II/BPL/LPL"/>
</dbReference>
<dbReference type="GO" id="GO:0009893">
    <property type="term" value="P:positive regulation of metabolic process"/>
    <property type="evidence" value="ECO:0007669"/>
    <property type="project" value="UniProtKB-ARBA"/>
</dbReference>
<keyword evidence="3" id="KW-0808">Transferase</keyword>
<dbReference type="GO" id="GO:0005737">
    <property type="term" value="C:cytoplasm"/>
    <property type="evidence" value="ECO:0007669"/>
    <property type="project" value="TreeGrafter"/>
</dbReference>
<dbReference type="SMART" id="SM00591">
    <property type="entry name" value="RWD"/>
    <property type="match status" value="1"/>
</dbReference>
<dbReference type="PANTHER" id="PTHR11042">
    <property type="entry name" value="EUKARYOTIC TRANSLATION INITIATION FACTOR 2-ALPHA KINASE EIF2-ALPHA KINASE -RELATED"/>
    <property type="match status" value="1"/>
</dbReference>
<dbReference type="CDD" id="cd23823">
    <property type="entry name" value="RWD_GCN2"/>
    <property type="match status" value="1"/>
</dbReference>
<dbReference type="PROSITE" id="PS50908">
    <property type="entry name" value="RWD"/>
    <property type="match status" value="1"/>
</dbReference>
<dbReference type="InterPro" id="IPR017441">
    <property type="entry name" value="Protein_kinase_ATP_BS"/>
</dbReference>
<keyword evidence="6 11" id="KW-0067">ATP-binding</keyword>
<keyword evidence="4 11" id="KW-0547">Nucleotide-binding</keyword>
<dbReference type="Gene3D" id="3.30.200.20">
    <property type="entry name" value="Phosphorylase Kinase, domain 1"/>
    <property type="match status" value="1"/>
</dbReference>
<name>A0A420J490_9PEZI</name>
<evidence type="ECO:0000256" key="4">
    <source>
        <dbReference type="ARBA" id="ARBA00022741"/>
    </source>
</evidence>
<dbReference type="Gene3D" id="3.10.110.10">
    <property type="entry name" value="Ubiquitin Conjugating Enzyme"/>
    <property type="match status" value="1"/>
</dbReference>
<evidence type="ECO:0000256" key="3">
    <source>
        <dbReference type="ARBA" id="ARBA00022679"/>
    </source>
</evidence>
<dbReference type="SUPFAM" id="SSF56112">
    <property type="entry name" value="Protein kinase-like (PK-like)"/>
    <property type="match status" value="2"/>
</dbReference>
<comment type="catalytic activity">
    <reaction evidence="9">
        <text>L-seryl-[protein] + ATP = O-phospho-L-seryl-[protein] + ADP + H(+)</text>
        <dbReference type="Rhea" id="RHEA:17989"/>
        <dbReference type="Rhea" id="RHEA-COMP:9863"/>
        <dbReference type="Rhea" id="RHEA-COMP:11604"/>
        <dbReference type="ChEBI" id="CHEBI:15378"/>
        <dbReference type="ChEBI" id="CHEBI:29999"/>
        <dbReference type="ChEBI" id="CHEBI:30616"/>
        <dbReference type="ChEBI" id="CHEBI:83421"/>
        <dbReference type="ChEBI" id="CHEBI:456216"/>
        <dbReference type="EC" id="2.7.11.1"/>
    </reaction>
</comment>
<feature type="domain" description="Protein kinase" evidence="14">
    <location>
        <begin position="266"/>
        <end position="540"/>
    </location>
</feature>
<dbReference type="PROSITE" id="PS00107">
    <property type="entry name" value="PROTEIN_KINASE_ATP"/>
    <property type="match status" value="1"/>
</dbReference>
<keyword evidence="13" id="KW-0175">Coiled coil</keyword>
<dbReference type="SUPFAM" id="SSF54495">
    <property type="entry name" value="UBC-like"/>
    <property type="match status" value="1"/>
</dbReference>
<sequence>MPSNPRGKKSAPTNTYLTEFPSLGEPPILKSHYEEIQEDEVIALASIYGDDFKNCAKPRGAWNKKEPCFEIRIKTSNKNIAVTLAVVLTASYPKSLPLLSLKDEIGLKEGIKSELQKVIETKPRELVLEEQAMIMDIVNACSEVLHDAAQAEAEGEKIPSLEMERIAHQTAALKLAEKEREIEEKKRQFEALEKERIQETLNQDEITRQMVKNKEVKRKSRPPLLYLDKFSCDPNISRHMDHENLFFEQPIKILDADRNPVVFQEVTSRVFIRQGPSSKCFTVRPVVTAKSNEIPTLILKQTILTPGAQSNTLKAQLQSLETDLRSLKTVKHRSILEFIGFRVHRTVEESGELSLSWTVSILTEFAEKGSLQELIEITGSISADKVRSWTIELLDALRFLHEKGIIHGNIHAGNVLLVRSLSGEVYPKLADTSYQRKLKDLSDKYASDNVSVAKSAYWNPPEKSNCNQQIYTEKTDIWDFGILFLQMIFGLEIIQIYSSPKVLVQSLDLSSSLNEFVVKMFKTDSKKRPRAVELSPSEFLATDASIYDESTASVDFRPAASLSSNTQRRIRLDSMTRYSSERSRYREDFVEIGRLGKGGFGEVVKARKKLDGQIYAIKKIVQRSSNFFTEVLKEVRLLSQLSHPSVVRYYNTWTEDVSDELELDENMSEADLSTIESITTNKTTIRSPNIEFYDTTGGLDFMSSNKYPQVEFCYDDVSDEDVEEDDDSACSQTSCVNAGGGQDNNSVSEFAVSFAWYDRKMFFFYLIFNRARSESQLQRSKKIVLYISMEYCEKQTLRDLIKRGLHKEEKENWRLFKEILEGLNHIHGMNIVHRDLKPENIFIDAAYNVKIGDFGLATSSQYIITDKIPDIQLHNADMTRDIGTAFYVAPEVKSSVGGIYTSKVDMYSLGIIFFEMSYRPLIPGMDRATIGEGLRNKQPNFPADFCASEKQIQTDIILSLLSHDSENRPSSFKLLKSGKLPLLMENETIQQTLTGLTDLNSPYHEKIMKTLFSLQNDIARDYAWEMNEMYSRSPDSLLLRGLVKQRLIEIFRHHGAVETTRTLLFPRSNHYSSNAVKLLDENGTVLQLPYDLTLPHARVIAKHQPVVERSFAFGRVFRDRETGGQPQTFGEVDFDIVSTDSLDFALKEAEVIKVLDEISGSFPSLTKSKMCFHINHSDLLGHVFDFCRIDPSIRLAVATTLSKLNVQSWSWHMIQLELRSPSIGISAPSIDDLQRFDFRDSPDVAFQKLNTLFEGTDIYEGVSSAIAHLREVVDYTKRFEVKSKIYVTPLGSLNEKFYKGGVLFSCLFDRKIRDVFAAGGRYDSLIQEHRRKANSPFFARYAVGFNLAWEKIAVRPKASIKSSRRKVERDECGTWCTKRCDVLVASHDATFLRTIGITLLQTLWLHSISAELARDSHSPEDLLSKYREDQYSWIVIVKHDSILKVKSMDRKDSDDADITPNQLVSFLKARIRERDRRYGTNQREKLQQMSNIGEIETDYEKDVKVMFTGSKTKKLNRRIIVEQAQASAASLTQEMARGPIVAIETTDQVMELIRSTKLSEPEKWRSVLQTAPMAERKYLGEVHDMLLKLKEQNSDVTRNAFVHNFRTGKCIYYDLAL</sequence>
<comment type="similarity">
    <text evidence="7">Belongs to the protein kinase superfamily. Ser/Thr protein kinase family. GCN2 subfamily.</text>
</comment>
<evidence type="ECO:0000256" key="8">
    <source>
        <dbReference type="ARBA" id="ARBA00047899"/>
    </source>
</evidence>
<feature type="coiled-coil region" evidence="13">
    <location>
        <begin position="166"/>
        <end position="202"/>
    </location>
</feature>
<evidence type="ECO:0000256" key="1">
    <source>
        <dbReference type="ARBA" id="ARBA00012513"/>
    </source>
</evidence>
<evidence type="ECO:0000313" key="16">
    <source>
        <dbReference type="EMBL" id="RKF81629.1"/>
    </source>
</evidence>